<dbReference type="InterPro" id="IPR001789">
    <property type="entry name" value="Sig_transdc_resp-reg_receiver"/>
</dbReference>
<reference evidence="4 5" key="1">
    <citation type="journal article" date="2014" name="Int. J. Syst. Evol. Microbiol.">
        <title>Rhodoluna lacicola gen. nov., sp. nov., a planktonic freshwater bacterium with stream-lined genome.</title>
        <authorList>
            <person name="Hahn M."/>
            <person name="Schmidt J."/>
            <person name="Taipale S.J."/>
            <person name="Doolittle W.F."/>
            <person name="Koll U."/>
        </authorList>
    </citation>
    <scope>NUCLEOTIDE SEQUENCE [LARGE SCALE GENOMIC DNA]</scope>
    <source>
        <strain evidence="4 5">MWH-Ta8</strain>
    </source>
</reference>
<gene>
    <name evidence="4" type="ORF">Rhola_00012660</name>
</gene>
<proteinExistence type="predicted"/>
<dbReference type="KEGG" id="rla:Rhola_00012660"/>
<evidence type="ECO:0000256" key="1">
    <source>
        <dbReference type="ARBA" id="ARBA00023125"/>
    </source>
</evidence>
<accession>A0A060JN91</accession>
<dbReference type="InterPro" id="IPR000792">
    <property type="entry name" value="Tscrpt_reg_LuxR_C"/>
</dbReference>
<dbReference type="Proteomes" id="UP000067708">
    <property type="component" value="Chromosome"/>
</dbReference>
<dbReference type="SUPFAM" id="SSF52172">
    <property type="entry name" value="CheY-like"/>
    <property type="match status" value="1"/>
</dbReference>
<dbReference type="InterPro" id="IPR039420">
    <property type="entry name" value="WalR-like"/>
</dbReference>
<dbReference type="InterPro" id="IPR011006">
    <property type="entry name" value="CheY-like_superfamily"/>
</dbReference>
<dbReference type="EMBL" id="CP007490">
    <property type="protein sequence ID" value="AIC48058.1"/>
    <property type="molecule type" value="Genomic_DNA"/>
</dbReference>
<sequence length="217" mass="23726">MGIFDRKVLIVEDEPLIRGLISANLEADGFVVRAAGSTAEARKVAEDFDPDIAILDIELGDGPTGIDLALILRRKHPEIALVFLTHIPEPRVVGIDNRAIPRNAAYLVKDRMADPGVLRQAIEAAVRDRVSKDFRDDKNVQHQLSEVSRSQLAVLQMVALGLSNQQIAAERGTTVRAVENLVKRAFEAAGIDLETSNNPRVTAAREFIKVAGMPHGR</sequence>
<dbReference type="PROSITE" id="PS50110">
    <property type="entry name" value="RESPONSE_REGULATORY"/>
    <property type="match status" value="1"/>
</dbReference>
<dbReference type="SUPFAM" id="SSF46894">
    <property type="entry name" value="C-terminal effector domain of the bipartite response regulators"/>
    <property type="match status" value="1"/>
</dbReference>
<dbReference type="STRING" id="529884.Rhola_00012660"/>
<keyword evidence="5" id="KW-1185">Reference proteome</keyword>
<name>A0A060JN91_9MICO</name>
<dbReference type="Gene3D" id="3.40.50.2300">
    <property type="match status" value="1"/>
</dbReference>
<dbReference type="OrthoDB" id="5108892at2"/>
<dbReference type="Pfam" id="PF00072">
    <property type="entry name" value="Response_reg"/>
    <property type="match status" value="1"/>
</dbReference>
<keyword evidence="2" id="KW-0597">Phosphoprotein</keyword>
<dbReference type="AlphaFoldDB" id="A0A060JN91"/>
<organism evidence="4 5">
    <name type="scientific">Rhodoluna lacicola</name>
    <dbReference type="NCBI Taxonomy" id="529884"/>
    <lineage>
        <taxon>Bacteria</taxon>
        <taxon>Bacillati</taxon>
        <taxon>Actinomycetota</taxon>
        <taxon>Actinomycetes</taxon>
        <taxon>Micrococcales</taxon>
        <taxon>Microbacteriaceae</taxon>
        <taxon>Luna cluster</taxon>
        <taxon>Luna-1 subcluster</taxon>
        <taxon>Rhodoluna</taxon>
    </lineage>
</organism>
<dbReference type="PANTHER" id="PTHR43214">
    <property type="entry name" value="TWO-COMPONENT RESPONSE REGULATOR"/>
    <property type="match status" value="1"/>
</dbReference>
<dbReference type="SMART" id="SM00421">
    <property type="entry name" value="HTH_LUXR"/>
    <property type="match status" value="1"/>
</dbReference>
<dbReference type="RefSeq" id="WP_038503215.1">
    <property type="nucleotide sequence ID" value="NZ_CP007490.1"/>
</dbReference>
<dbReference type="eggNOG" id="COG2197">
    <property type="taxonomic scope" value="Bacteria"/>
</dbReference>
<dbReference type="HOGENOM" id="CLU_107116_0_0_11"/>
<dbReference type="InterPro" id="IPR016032">
    <property type="entry name" value="Sig_transdc_resp-reg_C-effctor"/>
</dbReference>
<dbReference type="Gene3D" id="1.10.10.10">
    <property type="entry name" value="Winged helix-like DNA-binding domain superfamily/Winged helix DNA-binding domain"/>
    <property type="match status" value="1"/>
</dbReference>
<dbReference type="GO" id="GO:0000160">
    <property type="term" value="P:phosphorelay signal transduction system"/>
    <property type="evidence" value="ECO:0007669"/>
    <property type="project" value="InterPro"/>
</dbReference>
<evidence type="ECO:0000313" key="5">
    <source>
        <dbReference type="Proteomes" id="UP000067708"/>
    </source>
</evidence>
<feature type="domain" description="Response regulatory" evidence="3">
    <location>
        <begin position="7"/>
        <end position="126"/>
    </location>
</feature>
<evidence type="ECO:0000259" key="3">
    <source>
        <dbReference type="PROSITE" id="PS50110"/>
    </source>
</evidence>
<dbReference type="GO" id="GO:0006355">
    <property type="term" value="P:regulation of DNA-templated transcription"/>
    <property type="evidence" value="ECO:0007669"/>
    <property type="project" value="InterPro"/>
</dbReference>
<keyword evidence="1 4" id="KW-0238">DNA-binding</keyword>
<feature type="modified residue" description="4-aspartylphosphate" evidence="2">
    <location>
        <position position="56"/>
    </location>
</feature>
<evidence type="ECO:0000313" key="4">
    <source>
        <dbReference type="EMBL" id="AIC48058.1"/>
    </source>
</evidence>
<evidence type="ECO:0000256" key="2">
    <source>
        <dbReference type="PROSITE-ProRule" id="PRU00169"/>
    </source>
</evidence>
<dbReference type="InterPro" id="IPR036388">
    <property type="entry name" value="WH-like_DNA-bd_sf"/>
</dbReference>
<dbReference type="GO" id="GO:0003677">
    <property type="term" value="F:DNA binding"/>
    <property type="evidence" value="ECO:0007669"/>
    <property type="project" value="UniProtKB-KW"/>
</dbReference>
<protein>
    <submittedName>
        <fullName evidence="4">Response regulator containing a CheY-like receiver domain and an HTH DNA-binding domain</fullName>
    </submittedName>
</protein>
<dbReference type="SMART" id="SM00448">
    <property type="entry name" value="REC"/>
    <property type="match status" value="1"/>
</dbReference>